<name>A0A8S5SCQ0_9CAUD</name>
<evidence type="ECO:0000313" key="1">
    <source>
        <dbReference type="EMBL" id="DAF48611.1"/>
    </source>
</evidence>
<proteinExistence type="predicted"/>
<protein>
    <submittedName>
        <fullName evidence="1">Uncharacterized protein</fullName>
    </submittedName>
</protein>
<organism evidence="1">
    <name type="scientific">Siphoviridae sp. ctqBc4</name>
    <dbReference type="NCBI Taxonomy" id="2827945"/>
    <lineage>
        <taxon>Viruses</taxon>
        <taxon>Duplodnaviria</taxon>
        <taxon>Heunggongvirae</taxon>
        <taxon>Uroviricota</taxon>
        <taxon>Caudoviricetes</taxon>
    </lineage>
</organism>
<reference evidence="1" key="1">
    <citation type="journal article" date="2021" name="Proc. Natl. Acad. Sci. U.S.A.">
        <title>A Catalog of Tens of Thousands of Viruses from Human Metagenomes Reveals Hidden Associations with Chronic Diseases.</title>
        <authorList>
            <person name="Tisza M.J."/>
            <person name="Buck C.B."/>
        </authorList>
    </citation>
    <scope>NUCLEOTIDE SEQUENCE</scope>
    <source>
        <strain evidence="1">CtqBc4</strain>
    </source>
</reference>
<sequence length="62" mass="6969">MYEPYGMPQNPMQLAQQLMGSYQQRVTPQQLIRVTGMDGAKAYQMGPNSCVPLFDSDNDIIT</sequence>
<dbReference type="EMBL" id="BK032570">
    <property type="protein sequence ID" value="DAF48611.1"/>
    <property type="molecule type" value="Genomic_DNA"/>
</dbReference>
<accession>A0A8S5SCQ0</accession>